<dbReference type="EMBL" id="MU864438">
    <property type="protein sequence ID" value="KAK4185850.1"/>
    <property type="molecule type" value="Genomic_DNA"/>
</dbReference>
<gene>
    <name evidence="3" type="ORF">QBC35DRAFT_465229</name>
</gene>
<comment type="caution">
    <text evidence="3">The sequence shown here is derived from an EMBL/GenBank/DDBJ whole genome shotgun (WGS) entry which is preliminary data.</text>
</comment>
<name>A0AAN6WPR5_9PEZI</name>
<reference evidence="3" key="2">
    <citation type="submission" date="2023-05" db="EMBL/GenBank/DDBJ databases">
        <authorList>
            <consortium name="Lawrence Berkeley National Laboratory"/>
            <person name="Steindorff A."/>
            <person name="Hensen N."/>
            <person name="Bonometti L."/>
            <person name="Westerberg I."/>
            <person name="Brannstrom I.O."/>
            <person name="Guillou S."/>
            <person name="Cros-Aarteil S."/>
            <person name="Calhoun S."/>
            <person name="Haridas S."/>
            <person name="Kuo A."/>
            <person name="Mondo S."/>
            <person name="Pangilinan J."/>
            <person name="Riley R."/>
            <person name="Labutti K."/>
            <person name="Andreopoulos B."/>
            <person name="Lipzen A."/>
            <person name="Chen C."/>
            <person name="Yanf M."/>
            <person name="Daum C."/>
            <person name="Ng V."/>
            <person name="Clum A."/>
            <person name="Ohm R."/>
            <person name="Martin F."/>
            <person name="Silar P."/>
            <person name="Natvig D."/>
            <person name="Lalanne C."/>
            <person name="Gautier V."/>
            <person name="Ament-Velasquez S.L."/>
            <person name="Kruys A."/>
            <person name="Hutchinson M.I."/>
            <person name="Powell A.J."/>
            <person name="Barry K."/>
            <person name="Miller A.N."/>
            <person name="Grigoriev I.V."/>
            <person name="Debuchy R."/>
            <person name="Gladieux P."/>
            <person name="Thoren M.H."/>
            <person name="Johannesson H."/>
        </authorList>
    </citation>
    <scope>NUCLEOTIDE SEQUENCE</scope>
    <source>
        <strain evidence="3">PSN309</strain>
    </source>
</reference>
<proteinExistence type="predicted"/>
<evidence type="ECO:0000256" key="1">
    <source>
        <dbReference type="SAM" id="Coils"/>
    </source>
</evidence>
<organism evidence="3 4">
    <name type="scientific">Podospora australis</name>
    <dbReference type="NCBI Taxonomy" id="1536484"/>
    <lineage>
        <taxon>Eukaryota</taxon>
        <taxon>Fungi</taxon>
        <taxon>Dikarya</taxon>
        <taxon>Ascomycota</taxon>
        <taxon>Pezizomycotina</taxon>
        <taxon>Sordariomycetes</taxon>
        <taxon>Sordariomycetidae</taxon>
        <taxon>Sordariales</taxon>
        <taxon>Podosporaceae</taxon>
        <taxon>Podospora</taxon>
    </lineage>
</organism>
<reference evidence="3" key="1">
    <citation type="journal article" date="2023" name="Mol. Phylogenet. Evol.">
        <title>Genome-scale phylogeny and comparative genomics of the fungal order Sordariales.</title>
        <authorList>
            <person name="Hensen N."/>
            <person name="Bonometti L."/>
            <person name="Westerberg I."/>
            <person name="Brannstrom I.O."/>
            <person name="Guillou S."/>
            <person name="Cros-Aarteil S."/>
            <person name="Calhoun S."/>
            <person name="Haridas S."/>
            <person name="Kuo A."/>
            <person name="Mondo S."/>
            <person name="Pangilinan J."/>
            <person name="Riley R."/>
            <person name="LaButti K."/>
            <person name="Andreopoulos B."/>
            <person name="Lipzen A."/>
            <person name="Chen C."/>
            <person name="Yan M."/>
            <person name="Daum C."/>
            <person name="Ng V."/>
            <person name="Clum A."/>
            <person name="Steindorff A."/>
            <person name="Ohm R.A."/>
            <person name="Martin F."/>
            <person name="Silar P."/>
            <person name="Natvig D.O."/>
            <person name="Lalanne C."/>
            <person name="Gautier V."/>
            <person name="Ament-Velasquez S.L."/>
            <person name="Kruys A."/>
            <person name="Hutchinson M.I."/>
            <person name="Powell A.J."/>
            <person name="Barry K."/>
            <person name="Miller A.N."/>
            <person name="Grigoriev I.V."/>
            <person name="Debuchy R."/>
            <person name="Gladieux P."/>
            <person name="Hiltunen Thoren M."/>
            <person name="Johannesson H."/>
        </authorList>
    </citation>
    <scope>NUCLEOTIDE SEQUENCE</scope>
    <source>
        <strain evidence="3">PSN309</strain>
    </source>
</reference>
<dbReference type="Proteomes" id="UP001302126">
    <property type="component" value="Unassembled WGS sequence"/>
</dbReference>
<evidence type="ECO:0000313" key="4">
    <source>
        <dbReference type="Proteomes" id="UP001302126"/>
    </source>
</evidence>
<sequence length="1628" mass="176022">MDFAMDLDTLKRKRSFSNDGHDGSPPFKALKQQASSFVRDSGQQLLQSIGLGQDRESPGFDIGGAWVTNLQPVAFDASGKEIPYQLPPNKAPGSALGVSQYGLPTPDPSPLPKDTDPFEKIAALGSTPTGTPAGLETLSNSAFMGDMKLFGLIPSKIYVYEHAGTLLQPYNEVVKIAPDGSLSLATFVPSLKGSEWDMISLEDPILGFQEEVMLDGTVSRLNGLYFETDLVFRGALQPVSDFLQDFFQQEKPGIRLSAWLGESRDYGTPLRLPSFQLRGSLEHVSVNVLDILTFRQIGVELNGYQTYSLAKDGSSWQFGYGFFGNLDLSVPGSVVPLQVDYYLRKTFHCWLLQLRLKDDEWNDIFGIKDLKLSEVCLEAQISTSSKEKALSVAIEANLQLRKTKFGVRGSYSKDFYSIEAHLGDLTLHDVGEIFHELVGMQLDAFSHDVALRSMGLSVSSEGLSLKGEVTVNGHTSTSGCLAFSRDGITVQGGVGDIEFEHVTIKTASLDVFIASKLDTQCARASKVDICGHVNIHGVELKAALHTEKAQDGEFRWTLYGEVEGDVTTSKIVPDLKNTFLDVSLNRLALIASNHEAPLGSYKGINYPVAKGFQFCASIDSIPELEKLMRGSVKGMVFRAALINGQFALSIILPADRTITFGANVYTGPLMIEIAKSDLEFQLVLKALLNIKVETQPDPLKFSLGLKASLSGAAAYAQMMTDWTNPCNIGKQVTVRGCALEFGIVYSTFFTTGMPGAIGLAGQIMIGKKEAKIAMKLSQNPKEQILAAAVKDLGVVDLVKFASQICEYDFPEPDDFLHFNDVQLYLSTGASIAETYYPPGASLKGDMTVLGKRAKFDCTIGTMVKIMATIEHFELGPLKVRGATGADPIVDIELSSSTQKVLIDGAVDLWALSAALHLEAEVYPKPKFDFWVDVSLSDWFKFKLEAKLTGDIDFKDLSSLANADFAVYGLMEQHILDNIIDMLDKQINSMSEHQNFDEVKRELKEKEHRFNASVQAAQNRLDEAQRNWETKEQHLISTLDHAKAEAQNYEQQLEANLAGAEKSYANAVVAAIANLNQARHDAAVAIHLAGTDLQRAQSQSEEVVRLAQSELNEKRNAFKLMFGSAPYDLEQTRKSFDEAVIANDTITKDLEDIDRRLNEASLFDMPSLLAEKAVKGAEQAATGAALEAARVVLEAAELVIQGVEFITAEVVIASGETSLDNLVKSEAASMETARAAFEALKSHQKEIVQRATQALEDTEKRSPELEASTQAKGELEESQTVMDAMVSPAQKGFDERHKCAEYLAVAAAEKALTGAQNNTVEVELARQACELAEQDSSSFADDILEVGLNIGKWIASAAAELINITKIEFSGSISSLIADGPPLIVNVQGKLLGQDIDLHINWQPHFNLAKFIKAIFSDLWEMIKNAAGKFLEEIGAKIVEIVEDVVEAVEDVVEAVGEGVEKAAEMVGEIAEEIGEGVEKAAEVIGEGAEKVVEAIDGAVSDVASVLDDAASEIGHAADDVAEAVDDVMSDAGSALDDAASEIGHAADDVVEVVDDVMSDVGSAFDDAGSAVGHAADDVASAFGDAASDVGHAVEDVASDIGNAFNDAGNVVENVANDFGNAVSNFFRW</sequence>
<feature type="coiled-coil region" evidence="1">
    <location>
        <begin position="999"/>
        <end position="1062"/>
    </location>
</feature>
<accession>A0AAN6WPR5</accession>
<keyword evidence="1" id="KW-0175">Coiled coil</keyword>
<evidence type="ECO:0000256" key="2">
    <source>
        <dbReference type="SAM" id="MobiDB-lite"/>
    </source>
</evidence>
<protein>
    <submittedName>
        <fullName evidence="3">Uncharacterized protein</fullName>
    </submittedName>
</protein>
<feature type="region of interest" description="Disordered" evidence="2">
    <location>
        <begin position="1"/>
        <end position="28"/>
    </location>
</feature>
<feature type="region of interest" description="Disordered" evidence="2">
    <location>
        <begin position="1253"/>
        <end position="1275"/>
    </location>
</feature>
<evidence type="ECO:0000313" key="3">
    <source>
        <dbReference type="EMBL" id="KAK4185850.1"/>
    </source>
</evidence>
<keyword evidence="4" id="KW-1185">Reference proteome</keyword>
<dbReference type="Gene3D" id="1.20.120.20">
    <property type="entry name" value="Apolipoprotein"/>
    <property type="match status" value="1"/>
</dbReference>